<dbReference type="AlphaFoldDB" id="A0AAD9MWQ2"/>
<keyword evidence="3" id="KW-1185">Reference proteome</keyword>
<sequence length="161" mass="18506">SCFCLNNNAKTSLYFVVLAANRPHPSSKALPFEMSDPRLVFVIKSFDPRVHFAITFGAKSCPAFSVYSASSLDKQLSAATAHYLEDELSVYQVQRQVKVSRLFQWYWSDFGCNDVEAVRWCAAHVPGDKQYCLQLLLHQLETEGMVDIIYKEYFWNLNVYN</sequence>
<dbReference type="Proteomes" id="UP001209878">
    <property type="component" value="Unassembled WGS sequence"/>
</dbReference>
<comment type="caution">
    <text evidence="2">The sequence shown here is derived from an EMBL/GenBank/DDBJ whole genome shotgun (WGS) entry which is preliminary data.</text>
</comment>
<organism evidence="2 3">
    <name type="scientific">Ridgeia piscesae</name>
    <name type="common">Tubeworm</name>
    <dbReference type="NCBI Taxonomy" id="27915"/>
    <lineage>
        <taxon>Eukaryota</taxon>
        <taxon>Metazoa</taxon>
        <taxon>Spiralia</taxon>
        <taxon>Lophotrochozoa</taxon>
        <taxon>Annelida</taxon>
        <taxon>Polychaeta</taxon>
        <taxon>Sedentaria</taxon>
        <taxon>Canalipalpata</taxon>
        <taxon>Sabellida</taxon>
        <taxon>Siboglinidae</taxon>
        <taxon>Ridgeia</taxon>
    </lineage>
</organism>
<gene>
    <name evidence="2" type="ORF">NP493_3622g00000</name>
</gene>
<evidence type="ECO:0000259" key="1">
    <source>
        <dbReference type="Pfam" id="PF04784"/>
    </source>
</evidence>
<feature type="domain" description="DUF547" evidence="1">
    <location>
        <begin position="17"/>
        <end position="84"/>
    </location>
</feature>
<protein>
    <recommendedName>
        <fullName evidence="1">DUF547 domain-containing protein</fullName>
    </recommendedName>
</protein>
<dbReference type="PANTHER" id="PTHR46361:SF3">
    <property type="entry name" value="ELECTRON CARRIER_ PROTEIN DISULFIDE OXIDOREDUCTASE"/>
    <property type="match status" value="1"/>
</dbReference>
<feature type="non-terminal residue" evidence="2">
    <location>
        <position position="1"/>
    </location>
</feature>
<name>A0AAD9MWQ2_RIDPI</name>
<evidence type="ECO:0000313" key="2">
    <source>
        <dbReference type="EMBL" id="KAK2146606.1"/>
    </source>
</evidence>
<dbReference type="Pfam" id="PF04784">
    <property type="entry name" value="DUF547"/>
    <property type="match status" value="1"/>
</dbReference>
<dbReference type="InterPro" id="IPR006869">
    <property type="entry name" value="DUF547"/>
</dbReference>
<evidence type="ECO:0000313" key="3">
    <source>
        <dbReference type="Proteomes" id="UP001209878"/>
    </source>
</evidence>
<accession>A0AAD9MWQ2</accession>
<dbReference type="PANTHER" id="PTHR46361">
    <property type="entry name" value="ELECTRON CARRIER/ PROTEIN DISULFIDE OXIDOREDUCTASE"/>
    <property type="match status" value="1"/>
</dbReference>
<dbReference type="EMBL" id="JAODUO010003610">
    <property type="protein sequence ID" value="KAK2146606.1"/>
    <property type="molecule type" value="Genomic_DNA"/>
</dbReference>
<reference evidence="2" key="1">
    <citation type="journal article" date="2023" name="Mol. Biol. Evol.">
        <title>Third-Generation Sequencing Reveals the Adaptive Role of the Epigenome in Three Deep-Sea Polychaetes.</title>
        <authorList>
            <person name="Perez M."/>
            <person name="Aroh O."/>
            <person name="Sun Y."/>
            <person name="Lan Y."/>
            <person name="Juniper S.K."/>
            <person name="Young C.R."/>
            <person name="Angers B."/>
            <person name="Qian P.Y."/>
        </authorList>
    </citation>
    <scope>NUCLEOTIDE SEQUENCE</scope>
    <source>
        <strain evidence="2">R07B-5</strain>
    </source>
</reference>
<proteinExistence type="predicted"/>